<sequence>MNDENIAALSAELDKLLPLVPVGNNFTSEWLEQDYLSVTSMRDQGKPCYRNEYRIIKLLIEARTKTQLRSKDKLSLFVRAGRIIKDIENSIKETYNERSQAKSVNAELEKLLNALL</sequence>
<organism evidence="1 2">
    <name type="scientific">Sinanodonta woodiana</name>
    <name type="common">Chinese pond mussel</name>
    <name type="synonym">Anodonta woodiana</name>
    <dbReference type="NCBI Taxonomy" id="1069815"/>
    <lineage>
        <taxon>Eukaryota</taxon>
        <taxon>Metazoa</taxon>
        <taxon>Spiralia</taxon>
        <taxon>Lophotrochozoa</taxon>
        <taxon>Mollusca</taxon>
        <taxon>Bivalvia</taxon>
        <taxon>Autobranchia</taxon>
        <taxon>Heteroconchia</taxon>
        <taxon>Palaeoheterodonta</taxon>
        <taxon>Unionida</taxon>
        <taxon>Unionoidea</taxon>
        <taxon>Unionidae</taxon>
        <taxon>Unioninae</taxon>
        <taxon>Sinanodonta</taxon>
    </lineage>
</organism>
<dbReference type="AlphaFoldDB" id="A0ABD3U030"/>
<proteinExistence type="predicted"/>
<gene>
    <name evidence="1" type="ORF">ACJMK2_020735</name>
</gene>
<name>A0ABD3U030_SINWO</name>
<protein>
    <submittedName>
        <fullName evidence="1">Uncharacterized protein</fullName>
    </submittedName>
</protein>
<dbReference type="Proteomes" id="UP001634394">
    <property type="component" value="Unassembled WGS sequence"/>
</dbReference>
<evidence type="ECO:0000313" key="1">
    <source>
        <dbReference type="EMBL" id="KAL3842749.1"/>
    </source>
</evidence>
<comment type="caution">
    <text evidence="1">The sequence shown here is derived from an EMBL/GenBank/DDBJ whole genome shotgun (WGS) entry which is preliminary data.</text>
</comment>
<keyword evidence="2" id="KW-1185">Reference proteome</keyword>
<accession>A0ABD3U030</accession>
<dbReference type="EMBL" id="JBJQND010000017">
    <property type="protein sequence ID" value="KAL3842749.1"/>
    <property type="molecule type" value="Genomic_DNA"/>
</dbReference>
<reference evidence="1 2" key="1">
    <citation type="submission" date="2024-11" db="EMBL/GenBank/DDBJ databases">
        <title>Chromosome-level genome assembly of the freshwater bivalve Anodonta woodiana.</title>
        <authorList>
            <person name="Chen X."/>
        </authorList>
    </citation>
    <scope>NUCLEOTIDE SEQUENCE [LARGE SCALE GENOMIC DNA]</scope>
    <source>
        <strain evidence="1">MN2024</strain>
        <tissue evidence="1">Gills</tissue>
    </source>
</reference>
<evidence type="ECO:0000313" key="2">
    <source>
        <dbReference type="Proteomes" id="UP001634394"/>
    </source>
</evidence>